<feature type="chain" id="PRO_5038866584" description="Lipoprotein" evidence="1">
    <location>
        <begin position="28"/>
        <end position="239"/>
    </location>
</feature>
<reference evidence="2" key="2">
    <citation type="journal article" date="2021" name="PeerJ">
        <title>Extensive microbial diversity within the chicken gut microbiome revealed by metagenomics and culture.</title>
        <authorList>
            <person name="Gilroy R."/>
            <person name="Ravi A."/>
            <person name="Getino M."/>
            <person name="Pursley I."/>
            <person name="Horton D.L."/>
            <person name="Alikhan N.F."/>
            <person name="Baker D."/>
            <person name="Gharbi K."/>
            <person name="Hall N."/>
            <person name="Watson M."/>
            <person name="Adriaenssens E.M."/>
            <person name="Foster-Nyarko E."/>
            <person name="Jarju S."/>
            <person name="Secka A."/>
            <person name="Antonio M."/>
            <person name="Oren A."/>
            <person name="Chaudhuri R.R."/>
            <person name="La Ragione R."/>
            <person name="Hildebrand F."/>
            <person name="Pallen M.J."/>
        </authorList>
    </citation>
    <scope>NUCLEOTIDE SEQUENCE</scope>
    <source>
        <strain evidence="2">10406</strain>
    </source>
</reference>
<dbReference type="EMBL" id="DVOE01000047">
    <property type="protein sequence ID" value="HIU98827.1"/>
    <property type="molecule type" value="Genomic_DNA"/>
</dbReference>
<sequence>MKTNGKKIFTAVAVLCLVVALTALLVACTPKDRGDEGGGTVYTVNAPEEFLYDFGWKTTKTTAGSDAYVEVKPAFDAVVIDMVRANDELCVNAGPAEDGGTRFEFVMPAEDVDITVDLSYTDTERDGRINWAEGMETAISAGAGTATLTAEIGWPWTTSIKVPALLSTDENVIPNDALSYEPVTNQDLVGSSGSNSIVQVRVEIDLGKVSPGETQIVLGLESGNSSSNNGCIVVTVTVE</sequence>
<accession>A0A9D1N958</accession>
<organism evidence="2 3">
    <name type="scientific">Candidatus Limadaptatus stercoripullorum</name>
    <dbReference type="NCBI Taxonomy" id="2840846"/>
    <lineage>
        <taxon>Bacteria</taxon>
        <taxon>Bacillati</taxon>
        <taxon>Bacillota</taxon>
        <taxon>Clostridia</taxon>
        <taxon>Eubacteriales</taxon>
        <taxon>Candidatus Limadaptatus</taxon>
    </lineage>
</organism>
<evidence type="ECO:0000313" key="3">
    <source>
        <dbReference type="Proteomes" id="UP000886857"/>
    </source>
</evidence>
<protein>
    <recommendedName>
        <fullName evidence="4">Lipoprotein</fullName>
    </recommendedName>
</protein>
<proteinExistence type="predicted"/>
<name>A0A9D1N958_9FIRM</name>
<comment type="caution">
    <text evidence="2">The sequence shown here is derived from an EMBL/GenBank/DDBJ whole genome shotgun (WGS) entry which is preliminary data.</text>
</comment>
<reference evidence="2" key="1">
    <citation type="submission" date="2020-10" db="EMBL/GenBank/DDBJ databases">
        <authorList>
            <person name="Gilroy R."/>
        </authorList>
    </citation>
    <scope>NUCLEOTIDE SEQUENCE</scope>
    <source>
        <strain evidence="2">10406</strain>
    </source>
</reference>
<dbReference type="PROSITE" id="PS51257">
    <property type="entry name" value="PROKAR_LIPOPROTEIN"/>
    <property type="match status" value="1"/>
</dbReference>
<evidence type="ECO:0000256" key="1">
    <source>
        <dbReference type="SAM" id="SignalP"/>
    </source>
</evidence>
<gene>
    <name evidence="2" type="ORF">IAC73_03170</name>
</gene>
<evidence type="ECO:0008006" key="4">
    <source>
        <dbReference type="Google" id="ProtNLM"/>
    </source>
</evidence>
<evidence type="ECO:0000313" key="2">
    <source>
        <dbReference type="EMBL" id="HIU98827.1"/>
    </source>
</evidence>
<keyword evidence="1" id="KW-0732">Signal</keyword>
<feature type="signal peptide" evidence="1">
    <location>
        <begin position="1"/>
        <end position="27"/>
    </location>
</feature>
<dbReference type="AlphaFoldDB" id="A0A9D1N958"/>
<dbReference type="Proteomes" id="UP000886857">
    <property type="component" value="Unassembled WGS sequence"/>
</dbReference>